<dbReference type="AlphaFoldDB" id="A0A1Q2CH54"/>
<reference evidence="1 2" key="1">
    <citation type="journal article" date="2016" name="Int. J. Syst. Evol. Microbiol.">
        <title>Tessaracoccus flavus sp. nov., isolated from the drainage system of a lindane-producing factory.</title>
        <authorList>
            <person name="Kumari R."/>
            <person name="Singh P."/>
            <person name="Schumann P."/>
            <person name="Lal R."/>
        </authorList>
    </citation>
    <scope>NUCLEOTIDE SEQUENCE [LARGE SCALE GENOMIC DNA]</scope>
    <source>
        <strain evidence="1 2">RP1T</strain>
    </source>
</reference>
<organism evidence="1 2">
    <name type="scientific">Tessaracoccus flavus</name>
    <dbReference type="NCBI Taxonomy" id="1610493"/>
    <lineage>
        <taxon>Bacteria</taxon>
        <taxon>Bacillati</taxon>
        <taxon>Actinomycetota</taxon>
        <taxon>Actinomycetes</taxon>
        <taxon>Propionibacteriales</taxon>
        <taxon>Propionibacteriaceae</taxon>
        <taxon>Tessaracoccus</taxon>
    </lineage>
</organism>
<evidence type="ECO:0000313" key="2">
    <source>
        <dbReference type="Proteomes" id="UP000188324"/>
    </source>
</evidence>
<sequence length="142" mass="15245">MPSRSNLVLGVVAALVVILAVVAAVIGTSRSPRTADLSTPAGTTEAYITAVVSQDHDVVEDLLDPALGCTSEQLSQMYRPSRASLSIVNAEATGETATVVVEITEHGQGLFDAWAHRESFTLRFDDGRWLVTGEPWPIYMCK</sequence>
<dbReference type="SUPFAM" id="SSF54427">
    <property type="entry name" value="NTF2-like"/>
    <property type="match status" value="1"/>
</dbReference>
<dbReference type="OrthoDB" id="5118128at2"/>
<evidence type="ECO:0000313" key="1">
    <source>
        <dbReference type="EMBL" id="AQP45456.1"/>
    </source>
</evidence>
<dbReference type="EMBL" id="CP019605">
    <property type="protein sequence ID" value="AQP45456.1"/>
    <property type="molecule type" value="Genomic_DNA"/>
</dbReference>
<accession>A0A1Q2CH54</accession>
<dbReference type="RefSeq" id="WP_077343628.1">
    <property type="nucleotide sequence ID" value="NZ_CP019605.1"/>
</dbReference>
<dbReference type="KEGG" id="tfl:RPIT_12115"/>
<protein>
    <submittedName>
        <fullName evidence="1">Uncharacterized protein</fullName>
    </submittedName>
</protein>
<name>A0A1Q2CH54_9ACTN</name>
<gene>
    <name evidence="1" type="ORF">RPIT_12115</name>
</gene>
<proteinExistence type="predicted"/>
<dbReference type="InterPro" id="IPR032710">
    <property type="entry name" value="NTF2-like_dom_sf"/>
</dbReference>
<dbReference type="STRING" id="1610493.RPIT_12115"/>
<dbReference type="Proteomes" id="UP000188324">
    <property type="component" value="Chromosome"/>
</dbReference>
<keyword evidence="2" id="KW-1185">Reference proteome</keyword>